<dbReference type="AlphaFoldDB" id="A0A9D4QZV4"/>
<accession>A0A9D4QZV4</accession>
<dbReference type="EMBL" id="JAIWYP010000003">
    <property type="protein sequence ID" value="KAH3848938.1"/>
    <property type="molecule type" value="Genomic_DNA"/>
</dbReference>
<keyword evidence="2" id="KW-1185">Reference proteome</keyword>
<evidence type="ECO:0000313" key="2">
    <source>
        <dbReference type="Proteomes" id="UP000828390"/>
    </source>
</evidence>
<proteinExistence type="predicted"/>
<evidence type="ECO:0000313" key="1">
    <source>
        <dbReference type="EMBL" id="KAH3848938.1"/>
    </source>
</evidence>
<sequence>MNLASRVHRWKNDPLPGANVFLPTGTIFELVQDIIWTIFRPSSRVLTRFYYSKVWKNTPTPGGHVFQPTRTIHCRPHPRYYWDEDRTINVASRVLTRENAAPLGGHVFQATETICKLLHDDWKINLASRVQTLKKCPAPSGTIFEQDIIMLTRKNVPPLGGHSF</sequence>
<dbReference type="Proteomes" id="UP000828390">
    <property type="component" value="Unassembled WGS sequence"/>
</dbReference>
<name>A0A9D4QZV4_DREPO</name>
<comment type="caution">
    <text evidence="1">The sequence shown here is derived from an EMBL/GenBank/DDBJ whole genome shotgun (WGS) entry which is preliminary data.</text>
</comment>
<reference evidence="1" key="1">
    <citation type="journal article" date="2019" name="bioRxiv">
        <title>The Genome of the Zebra Mussel, Dreissena polymorpha: A Resource for Invasive Species Research.</title>
        <authorList>
            <person name="McCartney M.A."/>
            <person name="Auch B."/>
            <person name="Kono T."/>
            <person name="Mallez S."/>
            <person name="Zhang Y."/>
            <person name="Obille A."/>
            <person name="Becker A."/>
            <person name="Abrahante J.E."/>
            <person name="Garbe J."/>
            <person name="Badalamenti J.P."/>
            <person name="Herman A."/>
            <person name="Mangelson H."/>
            <person name="Liachko I."/>
            <person name="Sullivan S."/>
            <person name="Sone E.D."/>
            <person name="Koren S."/>
            <person name="Silverstein K.A.T."/>
            <person name="Beckman K.B."/>
            <person name="Gohl D.M."/>
        </authorList>
    </citation>
    <scope>NUCLEOTIDE SEQUENCE</scope>
    <source>
        <strain evidence="1">Duluth1</strain>
        <tissue evidence="1">Whole animal</tissue>
    </source>
</reference>
<protein>
    <submittedName>
        <fullName evidence="1">Uncharacterized protein</fullName>
    </submittedName>
</protein>
<reference evidence="1" key="2">
    <citation type="submission" date="2020-11" db="EMBL/GenBank/DDBJ databases">
        <authorList>
            <person name="McCartney M.A."/>
            <person name="Auch B."/>
            <person name="Kono T."/>
            <person name="Mallez S."/>
            <person name="Becker A."/>
            <person name="Gohl D.M."/>
            <person name="Silverstein K.A.T."/>
            <person name="Koren S."/>
            <person name="Bechman K.B."/>
            <person name="Herman A."/>
            <person name="Abrahante J.E."/>
            <person name="Garbe J."/>
        </authorList>
    </citation>
    <scope>NUCLEOTIDE SEQUENCE</scope>
    <source>
        <strain evidence="1">Duluth1</strain>
        <tissue evidence="1">Whole animal</tissue>
    </source>
</reference>
<organism evidence="1 2">
    <name type="scientific">Dreissena polymorpha</name>
    <name type="common">Zebra mussel</name>
    <name type="synonym">Mytilus polymorpha</name>
    <dbReference type="NCBI Taxonomy" id="45954"/>
    <lineage>
        <taxon>Eukaryota</taxon>
        <taxon>Metazoa</taxon>
        <taxon>Spiralia</taxon>
        <taxon>Lophotrochozoa</taxon>
        <taxon>Mollusca</taxon>
        <taxon>Bivalvia</taxon>
        <taxon>Autobranchia</taxon>
        <taxon>Heteroconchia</taxon>
        <taxon>Euheterodonta</taxon>
        <taxon>Imparidentia</taxon>
        <taxon>Neoheterodontei</taxon>
        <taxon>Myida</taxon>
        <taxon>Dreissenoidea</taxon>
        <taxon>Dreissenidae</taxon>
        <taxon>Dreissena</taxon>
    </lineage>
</organism>
<gene>
    <name evidence="1" type="ORF">DPMN_091323</name>
</gene>